<keyword evidence="5" id="KW-1185">Reference proteome</keyword>
<dbReference type="EMBL" id="FOFB01000008">
    <property type="protein sequence ID" value="SEQ32558.1"/>
    <property type="molecule type" value="Genomic_DNA"/>
</dbReference>
<feature type="transmembrane region" description="Helical" evidence="2">
    <location>
        <begin position="6"/>
        <end position="27"/>
    </location>
</feature>
<name>A0A1H9F5L4_9BACT</name>
<feature type="compositionally biased region" description="Polar residues" evidence="1">
    <location>
        <begin position="76"/>
        <end position="92"/>
    </location>
</feature>
<gene>
    <name evidence="4" type="ORF">SAMN05444359_10870</name>
</gene>
<dbReference type="Gene3D" id="3.30.70.1070">
    <property type="entry name" value="Sporulation related repeat"/>
    <property type="match status" value="1"/>
</dbReference>
<dbReference type="PROSITE" id="PS51257">
    <property type="entry name" value="PROKAR_LIPOPROTEIN"/>
    <property type="match status" value="1"/>
</dbReference>
<dbReference type="Proteomes" id="UP000199021">
    <property type="component" value="Unassembled WGS sequence"/>
</dbReference>
<feature type="domain" description="SPOR" evidence="3">
    <location>
        <begin position="135"/>
        <end position="212"/>
    </location>
</feature>
<dbReference type="InParanoid" id="A0A1H9F5L4"/>
<keyword evidence="2" id="KW-1133">Transmembrane helix</keyword>
<dbReference type="Pfam" id="PF05036">
    <property type="entry name" value="SPOR"/>
    <property type="match status" value="1"/>
</dbReference>
<proteinExistence type="predicted"/>
<dbReference type="PROSITE" id="PS51724">
    <property type="entry name" value="SPOR"/>
    <property type="match status" value="1"/>
</dbReference>
<keyword evidence="2" id="KW-0472">Membrane</keyword>
<feature type="compositionally biased region" description="Low complexity" evidence="1">
    <location>
        <begin position="109"/>
        <end position="120"/>
    </location>
</feature>
<dbReference type="AlphaFoldDB" id="A0A1H9F5L4"/>
<dbReference type="RefSeq" id="WP_090167464.1">
    <property type="nucleotide sequence ID" value="NZ_FOFB01000008.1"/>
</dbReference>
<feature type="compositionally biased region" description="Acidic residues" evidence="1">
    <location>
        <begin position="48"/>
        <end position="59"/>
    </location>
</feature>
<feature type="region of interest" description="Disordered" evidence="1">
    <location>
        <begin position="72"/>
        <end position="136"/>
    </location>
</feature>
<accession>A0A1H9F5L4</accession>
<feature type="region of interest" description="Disordered" evidence="1">
    <location>
        <begin position="32"/>
        <end position="59"/>
    </location>
</feature>
<dbReference type="SUPFAM" id="SSF110997">
    <property type="entry name" value="Sporulation related repeat"/>
    <property type="match status" value="1"/>
</dbReference>
<evidence type="ECO:0000313" key="5">
    <source>
        <dbReference type="Proteomes" id="UP000199021"/>
    </source>
</evidence>
<dbReference type="InterPro" id="IPR036680">
    <property type="entry name" value="SPOR-like_sf"/>
</dbReference>
<evidence type="ECO:0000256" key="2">
    <source>
        <dbReference type="SAM" id="Phobius"/>
    </source>
</evidence>
<dbReference type="GO" id="GO:0042834">
    <property type="term" value="F:peptidoglycan binding"/>
    <property type="evidence" value="ECO:0007669"/>
    <property type="project" value="InterPro"/>
</dbReference>
<dbReference type="STRING" id="478744.SAMN05444359_10870"/>
<sequence length="213" mass="22597">MKNTSILIPIILIGCLAALIYLFFAALQATDGEDSSGTDRIVLNPSDYTDEEAPADIGQDTDFEPYFQEVPDSEKVTASQEDAASRTGSATAGNDDRYNSGNGGQTNESGSSTAAGSTTTVPQTAQQSGGSSSSVSSVGRYLVIAGSFRQLENGKERVAALKAAGFRDTRLEKFNRGTFAVALAGQSDRYSEANRLAERVKAAGFEARVMRRR</sequence>
<evidence type="ECO:0000313" key="4">
    <source>
        <dbReference type="EMBL" id="SEQ32558.1"/>
    </source>
</evidence>
<evidence type="ECO:0000256" key="1">
    <source>
        <dbReference type="SAM" id="MobiDB-lite"/>
    </source>
</evidence>
<dbReference type="OrthoDB" id="1493878at2"/>
<organism evidence="4 5">
    <name type="scientific">Neolewinella agarilytica</name>
    <dbReference type="NCBI Taxonomy" id="478744"/>
    <lineage>
        <taxon>Bacteria</taxon>
        <taxon>Pseudomonadati</taxon>
        <taxon>Bacteroidota</taxon>
        <taxon>Saprospiria</taxon>
        <taxon>Saprospirales</taxon>
        <taxon>Lewinellaceae</taxon>
        <taxon>Neolewinella</taxon>
    </lineage>
</organism>
<dbReference type="InterPro" id="IPR007730">
    <property type="entry name" value="SPOR-like_dom"/>
</dbReference>
<keyword evidence="2" id="KW-0812">Transmembrane</keyword>
<evidence type="ECO:0000259" key="3">
    <source>
        <dbReference type="PROSITE" id="PS51724"/>
    </source>
</evidence>
<protein>
    <submittedName>
        <fullName evidence="4">Sporulation related domain-containing protein</fullName>
    </submittedName>
</protein>
<reference evidence="5" key="1">
    <citation type="submission" date="2016-10" db="EMBL/GenBank/DDBJ databases">
        <authorList>
            <person name="Varghese N."/>
            <person name="Submissions S."/>
        </authorList>
    </citation>
    <scope>NUCLEOTIDE SEQUENCE [LARGE SCALE GENOMIC DNA]</scope>
    <source>
        <strain evidence="5">DSM 24740</strain>
    </source>
</reference>